<dbReference type="InterPro" id="IPR021776">
    <property type="entry name" value="ActD"/>
</dbReference>
<feature type="transmembrane region" description="Helical" evidence="1">
    <location>
        <begin position="110"/>
        <end position="132"/>
    </location>
</feature>
<protein>
    <submittedName>
        <fullName evidence="2">DUF3341 domain-containing protein</fullName>
    </submittedName>
</protein>
<dbReference type="AlphaFoldDB" id="A0A538TUM1"/>
<keyword evidence="1" id="KW-1133">Transmembrane helix</keyword>
<feature type="transmembrane region" description="Helical" evidence="1">
    <location>
        <begin position="66"/>
        <end position="90"/>
    </location>
</feature>
<dbReference type="Proteomes" id="UP000316609">
    <property type="component" value="Unassembled WGS sequence"/>
</dbReference>
<gene>
    <name evidence="2" type="ORF">E6K78_05220</name>
</gene>
<comment type="caution">
    <text evidence="2">The sequence shown here is derived from an EMBL/GenBank/DDBJ whole genome shotgun (WGS) entry which is preliminary data.</text>
</comment>
<evidence type="ECO:0000313" key="2">
    <source>
        <dbReference type="EMBL" id="TMQ67317.1"/>
    </source>
</evidence>
<dbReference type="PANTHER" id="PTHR40394:SF2">
    <property type="entry name" value="QUINOL:CYTOCHROME C OXIDOREDUCTASE MEMBRANE PROTEIN"/>
    <property type="match status" value="1"/>
</dbReference>
<proteinExistence type="predicted"/>
<reference evidence="2 3" key="1">
    <citation type="journal article" date="2019" name="Nat. Microbiol.">
        <title>Mediterranean grassland soil C-N compound turnover is dependent on rainfall and depth, and is mediated by genomically divergent microorganisms.</title>
        <authorList>
            <person name="Diamond S."/>
            <person name="Andeer P.F."/>
            <person name="Li Z."/>
            <person name="Crits-Christoph A."/>
            <person name="Burstein D."/>
            <person name="Anantharaman K."/>
            <person name="Lane K.R."/>
            <person name="Thomas B.C."/>
            <person name="Pan C."/>
            <person name="Northen T.R."/>
            <person name="Banfield J.F."/>
        </authorList>
    </citation>
    <scope>NUCLEOTIDE SEQUENCE [LARGE SCALE GENOMIC DNA]</scope>
    <source>
        <strain evidence="2">WS_8</strain>
    </source>
</reference>
<dbReference type="EMBL" id="VBOY01000043">
    <property type="protein sequence ID" value="TMQ67317.1"/>
    <property type="molecule type" value="Genomic_DNA"/>
</dbReference>
<keyword evidence="1" id="KW-0812">Transmembrane</keyword>
<evidence type="ECO:0000313" key="3">
    <source>
        <dbReference type="Proteomes" id="UP000316609"/>
    </source>
</evidence>
<dbReference type="Pfam" id="PF11821">
    <property type="entry name" value="ActD"/>
    <property type="match status" value="1"/>
</dbReference>
<dbReference type="PANTHER" id="PTHR40394">
    <property type="entry name" value="LIPOPROTEIN-RELATED"/>
    <property type="match status" value="1"/>
</dbReference>
<organism evidence="2 3">
    <name type="scientific">Eiseniibacteriota bacterium</name>
    <dbReference type="NCBI Taxonomy" id="2212470"/>
    <lineage>
        <taxon>Bacteria</taxon>
        <taxon>Candidatus Eiseniibacteriota</taxon>
    </lineage>
</organism>
<keyword evidence="1" id="KW-0472">Membrane</keyword>
<sequence length="182" mass="19800">MIRRIVEKLLEGKPERYQGVMGIFYYVDDVARAVAALRQLGHRKVSVYSPVPHHAIEHVLGQGPSLVRWVTFGGAVLGLTGGFALCIYSVLSYPLVVGGKELVSLPPFVIIGYESMILLGSLANLVGMLALARLPQLKARAPYDPRFTEDRIGLWVPCSGTATAQVKELLRGHGAEEVNVHA</sequence>
<evidence type="ECO:0000256" key="1">
    <source>
        <dbReference type="SAM" id="Phobius"/>
    </source>
</evidence>
<accession>A0A538TUM1</accession>
<name>A0A538TUM1_UNCEI</name>